<feature type="repeat" description="Hemopexin" evidence="13">
    <location>
        <begin position="591"/>
        <end position="636"/>
    </location>
</feature>
<feature type="region of interest" description="Disordered" evidence="14">
    <location>
        <begin position="266"/>
        <end position="293"/>
    </location>
</feature>
<evidence type="ECO:0000256" key="14">
    <source>
        <dbReference type="SAM" id="MobiDB-lite"/>
    </source>
</evidence>
<dbReference type="InterPro" id="IPR002477">
    <property type="entry name" value="Peptidoglycan-bd-like"/>
</dbReference>
<dbReference type="Gene3D" id="3.40.390.10">
    <property type="entry name" value="Collagenase (Catalytic Domain)"/>
    <property type="match status" value="2"/>
</dbReference>
<dbReference type="PROSITE" id="PS51642">
    <property type="entry name" value="HEMOPEXIN_2"/>
    <property type="match status" value="8"/>
</dbReference>
<dbReference type="Pfam" id="PF00045">
    <property type="entry name" value="Hemopexin"/>
    <property type="match status" value="8"/>
</dbReference>
<evidence type="ECO:0000256" key="1">
    <source>
        <dbReference type="ARBA" id="ARBA00010370"/>
    </source>
</evidence>
<dbReference type="CDD" id="cd04278">
    <property type="entry name" value="ZnMc_MMP"/>
    <property type="match status" value="1"/>
</dbReference>
<feature type="repeat" description="Hemopexin" evidence="13">
    <location>
        <begin position="387"/>
        <end position="436"/>
    </location>
</feature>
<keyword evidence="2" id="KW-0645">Protease</keyword>
<dbReference type="PANTHER" id="PTHR10201">
    <property type="entry name" value="MATRIX METALLOPROTEINASE"/>
    <property type="match status" value="1"/>
</dbReference>
<feature type="binding site" evidence="11">
    <location>
        <position position="226"/>
    </location>
    <ligand>
        <name>Zn(2+)</name>
        <dbReference type="ChEBI" id="CHEBI:29105"/>
        <label>2</label>
        <note>catalytic</note>
    </ligand>
</feature>
<feature type="chain" id="PRO_5001830209" evidence="15">
    <location>
        <begin position="22"/>
        <end position="854"/>
    </location>
</feature>
<dbReference type="InterPro" id="IPR036365">
    <property type="entry name" value="PGBD-like_sf"/>
</dbReference>
<dbReference type="InterPro" id="IPR018487">
    <property type="entry name" value="Hemopexin-like_repeat"/>
</dbReference>
<dbReference type="Gene3D" id="2.110.10.10">
    <property type="entry name" value="Hemopexin-like domain"/>
    <property type="match status" value="2"/>
</dbReference>
<evidence type="ECO:0000256" key="10">
    <source>
        <dbReference type="PIRSR" id="PIRSR621190-1"/>
    </source>
</evidence>
<dbReference type="InterPro" id="IPR006026">
    <property type="entry name" value="Peptidase_Metallo"/>
</dbReference>
<feature type="repeat" description="Hemopexin" evidence="13">
    <location>
        <begin position="295"/>
        <end position="340"/>
    </location>
</feature>
<feature type="binding site" evidence="11">
    <location>
        <position position="299"/>
    </location>
    <ligand>
        <name>Ca(2+)</name>
        <dbReference type="ChEBI" id="CHEBI:29108"/>
        <label>4</label>
    </ligand>
</feature>
<feature type="compositionally biased region" description="Pro residues" evidence="14">
    <location>
        <begin position="810"/>
        <end position="824"/>
    </location>
</feature>
<keyword evidence="8" id="KW-0482">Metalloprotease</keyword>
<evidence type="ECO:0000256" key="2">
    <source>
        <dbReference type="ARBA" id="ARBA00022670"/>
    </source>
</evidence>
<feature type="binding site" evidence="11">
    <location>
        <position position="195"/>
    </location>
    <ligand>
        <name>Ca(2+)</name>
        <dbReference type="ChEBI" id="CHEBI:29108"/>
        <label>2</label>
    </ligand>
</feature>
<feature type="modified residue" description="Phosphotyrosine; by PKDCC" evidence="12">
    <location>
        <position position="375"/>
    </location>
</feature>
<feature type="region of interest" description="Disordered" evidence="14">
    <location>
        <begin position="568"/>
        <end position="588"/>
    </location>
</feature>
<evidence type="ECO:0000256" key="13">
    <source>
        <dbReference type="PROSITE-ProRule" id="PRU01011"/>
    </source>
</evidence>
<keyword evidence="7 11" id="KW-0862">Zinc</keyword>
<reference evidence="17 18" key="1">
    <citation type="submission" date="2013-11" db="EMBL/GenBank/DDBJ databases">
        <title>Genome sequencing of Stegodyphus mimosarum.</title>
        <authorList>
            <person name="Bechsgaard J."/>
        </authorList>
    </citation>
    <scope>NUCLEOTIDE SEQUENCE [LARGE SCALE GENOMIC DNA]</scope>
</reference>
<dbReference type="GO" id="GO:0008270">
    <property type="term" value="F:zinc ion binding"/>
    <property type="evidence" value="ECO:0007669"/>
    <property type="project" value="InterPro"/>
</dbReference>
<evidence type="ECO:0000256" key="5">
    <source>
        <dbReference type="ARBA" id="ARBA00022737"/>
    </source>
</evidence>
<evidence type="ECO:0000313" key="18">
    <source>
        <dbReference type="Proteomes" id="UP000054359"/>
    </source>
</evidence>
<evidence type="ECO:0000256" key="9">
    <source>
        <dbReference type="ARBA" id="ARBA00023145"/>
    </source>
</evidence>
<feature type="binding site" description="in inhibited form" evidence="11">
    <location>
        <position position="89"/>
    </location>
    <ligand>
        <name>Zn(2+)</name>
        <dbReference type="ChEBI" id="CHEBI:29105"/>
        <label>2</label>
        <note>catalytic</note>
    </ligand>
</feature>
<dbReference type="PRINTS" id="PR00138">
    <property type="entry name" value="MATRIXIN"/>
</dbReference>
<dbReference type="SMART" id="SM00235">
    <property type="entry name" value="ZnMc"/>
    <property type="match status" value="1"/>
</dbReference>
<dbReference type="SMART" id="SM00120">
    <property type="entry name" value="HX"/>
    <property type="match status" value="8"/>
</dbReference>
<feature type="binding site" evidence="11">
    <location>
        <position position="188"/>
    </location>
    <ligand>
        <name>Zn(2+)</name>
        <dbReference type="ChEBI" id="CHEBI:29105"/>
        <label>1</label>
    </ligand>
</feature>
<name>A0A087U3L3_STEMI</name>
<feature type="non-terminal residue" evidence="17">
    <location>
        <position position="854"/>
    </location>
</feature>
<dbReference type="STRING" id="407821.A0A087U3L3"/>
<evidence type="ECO:0000256" key="12">
    <source>
        <dbReference type="PIRSR" id="PIRSR621190-4"/>
    </source>
</evidence>
<sequence length="854" mass="96954">MMLNIIIPAFVVCCLLFPSLSFPINDEEEAALYLQKFGYLEDSTGYRVGAILGPDAISNAIKDFQRFAGLNQTGELDNDTITMMNTPRCGVKDKIGHSDAARKKRYALQGSKWRVTHLTYRITKYPTRLKDRTKVDKEVARAFKIWSDVTTLSFEERKRGRVNIDIRFERGEHGDGDAFDGPGKTLAHAFFPQFGGDAHFDDEEKWTIDERSGTNMFQVAAHEFGHSLGLSHSDEKRALMAPYYRGYQPSFKLDIDDVKAIQALYGSRDQPSPPEDDEPSGPPPDTSDAPDLCQDASIDTVTRTQNGSSYVFKGEFYWKILKDGIADGYPRKISDDWDGLEGNLDASFTWSNGKTYFFKGGRYWRFTNKDMDSGYPKLLRNGFDGIPDMLDAAFVWSGNGKTYFFKGDQYWRYDSNNDPPVSERYPKPISNWRGLPNDLDAAFQWENSRTYFFKGDKYYRFNDISFEVDSGDPPYPRSTSVWWFDCQSISHRTNATQATTTAEELEIRGTNMIQDSPHETGHSLGLSHAVERRALMASYNKGYQPSFKLDINDAKAVQAHYGFRYQRSLPEDDEPSGPPPDTSDAPDLCQDASIDAVTRTEDGSSYVFKGEFYWKILDNAIVDGYPRKISEDWEGLEGNLDASFTWSNGKTYFSKGERFWRFTNKDMDGGYPKLLRDGFEGIPDMLNAAFVWSGDGKTYFFKGDQYWRYDSNDDPPVSDIFPQPISNWRGLPNNLDAAFQWENNVTYFFKEDKYYKFNDITSEVDNLDPPYPRPISTWWFGCQSTSFTTNEAQATTTVQELEIRGSSSQPSPPNANEPSGPPPDTSDAPDLCQDASIDTATRTQDGSSYVFKGE</sequence>
<keyword evidence="3 11" id="KW-0479">Metal-binding</keyword>
<keyword evidence="4 15" id="KW-0732">Signal</keyword>
<dbReference type="GO" id="GO:0030574">
    <property type="term" value="P:collagen catabolic process"/>
    <property type="evidence" value="ECO:0007669"/>
    <property type="project" value="TreeGrafter"/>
</dbReference>
<feature type="repeat" description="Hemopexin" evidence="13">
    <location>
        <begin position="341"/>
        <end position="386"/>
    </location>
</feature>
<feature type="binding site" evidence="11">
    <location>
        <position position="222"/>
    </location>
    <ligand>
        <name>Zn(2+)</name>
        <dbReference type="ChEBI" id="CHEBI:29105"/>
        <label>2</label>
        <note>catalytic</note>
    </ligand>
</feature>
<feature type="binding site" evidence="11">
    <location>
        <position position="240"/>
    </location>
    <ligand>
        <name>Zn(2+)</name>
        <dbReference type="ChEBI" id="CHEBI:29105"/>
        <label>2</label>
        <note>catalytic</note>
    </ligand>
</feature>
<dbReference type="SUPFAM" id="SSF50923">
    <property type="entry name" value="Hemopexin-like domain"/>
    <property type="match status" value="2"/>
</dbReference>
<dbReference type="AlphaFoldDB" id="A0A087U3L3"/>
<evidence type="ECO:0000256" key="11">
    <source>
        <dbReference type="PIRSR" id="PIRSR621190-2"/>
    </source>
</evidence>
<evidence type="ECO:0000256" key="15">
    <source>
        <dbReference type="SAM" id="SignalP"/>
    </source>
</evidence>
<feature type="repeat" description="Hemopexin" evidence="13">
    <location>
        <begin position="437"/>
        <end position="486"/>
    </location>
</feature>
<dbReference type="GO" id="GO:0030198">
    <property type="term" value="P:extracellular matrix organization"/>
    <property type="evidence" value="ECO:0007669"/>
    <property type="project" value="TreeGrafter"/>
</dbReference>
<feature type="binding site" evidence="11">
    <location>
        <position position="201"/>
    </location>
    <ligand>
        <name>Ca(2+)</name>
        <dbReference type="ChEBI" id="CHEBI:29108"/>
        <label>3</label>
    </ligand>
</feature>
<dbReference type="MEROPS" id="M10.031"/>
<feature type="domain" description="Peptidase metallopeptidase" evidence="16">
    <location>
        <begin position="109"/>
        <end position="267"/>
    </location>
</feature>
<feature type="binding site" evidence="11">
    <location>
        <position position="173"/>
    </location>
    <ligand>
        <name>Zn(2+)</name>
        <dbReference type="ChEBI" id="CHEBI:29105"/>
        <label>1</label>
    </ligand>
</feature>
<feature type="binding site" evidence="11">
    <location>
        <position position="204"/>
    </location>
    <ligand>
        <name>Ca(2+)</name>
        <dbReference type="ChEBI" id="CHEBI:29108"/>
        <label>1</label>
    </ligand>
</feature>
<feature type="repeat" description="Hemopexin" evidence="13">
    <location>
        <begin position="732"/>
        <end position="782"/>
    </location>
</feature>
<evidence type="ECO:0000256" key="8">
    <source>
        <dbReference type="ARBA" id="ARBA00023049"/>
    </source>
</evidence>
<protein>
    <submittedName>
        <fullName evidence="17">Matrix metalloproteinase-16</fullName>
    </submittedName>
</protein>
<accession>A0A087U3L3</accession>
<dbReference type="GO" id="GO:0006508">
    <property type="term" value="P:proteolysis"/>
    <property type="evidence" value="ECO:0007669"/>
    <property type="project" value="UniProtKB-KW"/>
</dbReference>
<feature type="binding site" evidence="11">
    <location>
        <position position="181"/>
    </location>
    <ligand>
        <name>Ca(2+)</name>
        <dbReference type="ChEBI" id="CHEBI:29108"/>
        <label>3</label>
    </ligand>
</feature>
<dbReference type="InterPro" id="IPR036375">
    <property type="entry name" value="Hemopexin-like_dom_sf"/>
</dbReference>
<evidence type="ECO:0000259" key="16">
    <source>
        <dbReference type="SMART" id="SM00235"/>
    </source>
</evidence>
<evidence type="ECO:0000256" key="3">
    <source>
        <dbReference type="ARBA" id="ARBA00022723"/>
    </source>
</evidence>
<keyword evidence="11" id="KW-0106">Calcium</keyword>
<feature type="binding site" evidence="11">
    <location>
        <position position="197"/>
    </location>
    <ligand>
        <name>Ca(2+)</name>
        <dbReference type="ChEBI" id="CHEBI:29108"/>
        <label>2</label>
    </ligand>
</feature>
<feature type="binding site" evidence="11">
    <location>
        <position position="202"/>
    </location>
    <ligand>
        <name>Ca(2+)</name>
        <dbReference type="ChEBI" id="CHEBI:29108"/>
        <label>1</label>
    </ligand>
</feature>
<keyword evidence="6" id="KW-0378">Hydrolase</keyword>
<dbReference type="OrthoDB" id="406838at2759"/>
<evidence type="ECO:0000313" key="17">
    <source>
        <dbReference type="EMBL" id="KFM71952.1"/>
    </source>
</evidence>
<dbReference type="InterPro" id="IPR000585">
    <property type="entry name" value="Hemopexin-like_dom"/>
</dbReference>
<feature type="binding site" evidence="11">
    <location>
        <position position="199"/>
    </location>
    <ligand>
        <name>Zn(2+)</name>
        <dbReference type="ChEBI" id="CHEBI:29105"/>
        <label>1</label>
    </ligand>
</feature>
<feature type="compositionally biased region" description="Polar residues" evidence="14">
    <location>
        <begin position="836"/>
        <end position="847"/>
    </location>
</feature>
<keyword evidence="9" id="KW-0865">Zymogen</keyword>
<dbReference type="InterPro" id="IPR001818">
    <property type="entry name" value="Pept_M10_metallopeptidase"/>
</dbReference>
<dbReference type="GO" id="GO:0005615">
    <property type="term" value="C:extracellular space"/>
    <property type="evidence" value="ECO:0007669"/>
    <property type="project" value="TreeGrafter"/>
</dbReference>
<feature type="region of interest" description="Disordered" evidence="14">
    <location>
        <begin position="803"/>
        <end position="854"/>
    </location>
</feature>
<feature type="binding site" evidence="11">
    <location>
        <position position="393"/>
    </location>
    <ligand>
        <name>Ca(2+)</name>
        <dbReference type="ChEBI" id="CHEBI:29108"/>
        <label>5</label>
    </ligand>
</feature>
<feature type="repeat" description="Hemopexin" evidence="13">
    <location>
        <begin position="683"/>
        <end position="724"/>
    </location>
</feature>
<evidence type="ECO:0000256" key="6">
    <source>
        <dbReference type="ARBA" id="ARBA00022801"/>
    </source>
</evidence>
<dbReference type="Pfam" id="PF00413">
    <property type="entry name" value="Peptidase_M10"/>
    <property type="match status" value="1"/>
</dbReference>
<dbReference type="GO" id="GO:0031012">
    <property type="term" value="C:extracellular matrix"/>
    <property type="evidence" value="ECO:0007669"/>
    <property type="project" value="InterPro"/>
</dbReference>
<dbReference type="InterPro" id="IPR033739">
    <property type="entry name" value="M10A_MMP"/>
</dbReference>
<comment type="cofactor">
    <cofactor evidence="11">
        <name>Ca(2+)</name>
        <dbReference type="ChEBI" id="CHEBI:29108"/>
    </cofactor>
    <text evidence="11">Can bind about 5 Ca(2+) ions per subunit.</text>
</comment>
<feature type="binding site" evidence="11">
    <location>
        <position position="175"/>
    </location>
    <ligand>
        <name>Zn(2+)</name>
        <dbReference type="ChEBI" id="CHEBI:29105"/>
        <label>1</label>
    </ligand>
</feature>
<feature type="active site" evidence="10">
    <location>
        <position position="223"/>
    </location>
</feature>
<dbReference type="Proteomes" id="UP000054359">
    <property type="component" value="Unassembled WGS sequence"/>
</dbReference>
<keyword evidence="18" id="KW-1185">Reference proteome</keyword>
<feature type="binding site" evidence="11">
    <location>
        <position position="440"/>
    </location>
    <ligand>
        <name>Ca(2+)</name>
        <dbReference type="ChEBI" id="CHEBI:29108"/>
        <label>4</label>
    </ligand>
</feature>
<feature type="binding site" evidence="11">
    <location>
        <position position="204"/>
    </location>
    <ligand>
        <name>Ca(2+)</name>
        <dbReference type="ChEBI" id="CHEBI:29108"/>
        <label>3</label>
    </ligand>
</feature>
<dbReference type="InterPro" id="IPR024079">
    <property type="entry name" value="MetalloPept_cat_dom_sf"/>
</dbReference>
<feature type="binding site" evidence="11">
    <location>
        <position position="232"/>
    </location>
    <ligand>
        <name>Zn(2+)</name>
        <dbReference type="ChEBI" id="CHEBI:29105"/>
        <label>2</label>
        <note>catalytic</note>
    </ligand>
</feature>
<evidence type="ECO:0000256" key="4">
    <source>
        <dbReference type="ARBA" id="ARBA00022729"/>
    </source>
</evidence>
<dbReference type="FunFam" id="2.110.10.10:FF:000007">
    <property type="entry name" value="stromelysin-3 isoform X2"/>
    <property type="match status" value="2"/>
</dbReference>
<dbReference type="FunFam" id="3.40.390.10:FF:000022">
    <property type="entry name" value="Matrix metalloproteinase 1, isoform C"/>
    <property type="match status" value="1"/>
</dbReference>
<feature type="repeat" description="Hemopexin" evidence="13">
    <location>
        <begin position="637"/>
        <end position="682"/>
    </location>
</feature>
<dbReference type="CDD" id="cd00094">
    <property type="entry name" value="HX"/>
    <property type="match status" value="2"/>
</dbReference>
<proteinExistence type="inferred from homology"/>
<dbReference type="SUPFAM" id="SSF47090">
    <property type="entry name" value="PGBD-like"/>
    <property type="match status" value="1"/>
</dbReference>
<comment type="cofactor">
    <cofactor evidence="11">
        <name>Zn(2+)</name>
        <dbReference type="ChEBI" id="CHEBI:29105"/>
    </cofactor>
    <text evidence="11">Binds 2 Zn(2+) ions per subunit.</text>
</comment>
<gene>
    <name evidence="17" type="ORF">X975_04773</name>
</gene>
<feature type="binding site" evidence="11">
    <location>
        <position position="345"/>
    </location>
    <ligand>
        <name>Ca(2+)</name>
        <dbReference type="ChEBI" id="CHEBI:29108"/>
        <label>4</label>
    </ligand>
</feature>
<dbReference type="Pfam" id="PF01471">
    <property type="entry name" value="PG_binding_1"/>
    <property type="match status" value="1"/>
</dbReference>
<dbReference type="InterPro" id="IPR021190">
    <property type="entry name" value="Pept_M10A"/>
</dbReference>
<dbReference type="PANTHER" id="PTHR10201:SF291">
    <property type="entry name" value="MATRIX METALLOPROTEINASE 1, ISOFORM C-RELATED"/>
    <property type="match status" value="1"/>
</dbReference>
<evidence type="ECO:0000256" key="7">
    <source>
        <dbReference type="ARBA" id="ARBA00022833"/>
    </source>
</evidence>
<keyword evidence="5" id="KW-0677">Repeat</keyword>
<comment type="similarity">
    <text evidence="1">Belongs to the peptidase M10A family.</text>
</comment>
<feature type="signal peptide" evidence="15">
    <location>
        <begin position="1"/>
        <end position="21"/>
    </location>
</feature>
<dbReference type="GO" id="GO:0004222">
    <property type="term" value="F:metalloendopeptidase activity"/>
    <property type="evidence" value="ECO:0007669"/>
    <property type="project" value="InterPro"/>
</dbReference>
<organism evidence="17 18">
    <name type="scientific">Stegodyphus mimosarum</name>
    <name type="common">African social velvet spider</name>
    <dbReference type="NCBI Taxonomy" id="407821"/>
    <lineage>
        <taxon>Eukaryota</taxon>
        <taxon>Metazoa</taxon>
        <taxon>Ecdysozoa</taxon>
        <taxon>Arthropoda</taxon>
        <taxon>Chelicerata</taxon>
        <taxon>Arachnida</taxon>
        <taxon>Araneae</taxon>
        <taxon>Araneomorphae</taxon>
        <taxon>Entelegynae</taxon>
        <taxon>Eresoidea</taxon>
        <taxon>Eresidae</taxon>
        <taxon>Stegodyphus</taxon>
    </lineage>
</organism>
<dbReference type="SUPFAM" id="SSF55486">
    <property type="entry name" value="Metalloproteases ('zincins'), catalytic domain"/>
    <property type="match status" value="2"/>
</dbReference>
<feature type="binding site" evidence="11">
    <location>
        <position position="180"/>
    </location>
    <ligand>
        <name>Ca(2+)</name>
        <dbReference type="ChEBI" id="CHEBI:29108"/>
        <label>3</label>
    </ligand>
</feature>
<dbReference type="EMBL" id="KK118008">
    <property type="protein sequence ID" value="KFM71952.1"/>
    <property type="molecule type" value="Genomic_DNA"/>
</dbReference>